<dbReference type="Pfam" id="PF01139">
    <property type="entry name" value="RtcB"/>
    <property type="match status" value="2"/>
</dbReference>
<evidence type="ECO:0000256" key="6">
    <source>
        <dbReference type="ARBA" id="ARBA00023134"/>
    </source>
</evidence>
<evidence type="ECO:0000256" key="1">
    <source>
        <dbReference type="ARBA" id="ARBA00012726"/>
    </source>
</evidence>
<keyword evidence="3 11" id="KW-0479">Metal-binding</keyword>
<comment type="caution">
    <text evidence="12">The sequence shown here is derived from an EMBL/GenBank/DDBJ whole genome shotgun (WGS) entry which is preliminary data.</text>
</comment>
<evidence type="ECO:0000313" key="12">
    <source>
        <dbReference type="EMBL" id="PSR56964.1"/>
    </source>
</evidence>
<dbReference type="GO" id="GO:0003909">
    <property type="term" value="F:DNA ligase activity"/>
    <property type="evidence" value="ECO:0007669"/>
    <property type="project" value="TreeGrafter"/>
</dbReference>
<dbReference type="EMBL" id="PYFT01000001">
    <property type="protein sequence ID" value="PSR56964.1"/>
    <property type="molecule type" value="Genomic_DNA"/>
</dbReference>
<feature type="binding site" evidence="11">
    <location>
        <position position="243"/>
    </location>
    <ligand>
        <name>Mn(2+)</name>
        <dbReference type="ChEBI" id="CHEBI:29035"/>
        <label>2</label>
    </ligand>
</feature>
<evidence type="ECO:0000256" key="9">
    <source>
        <dbReference type="PIRSR" id="PIRSR601233-1"/>
    </source>
</evidence>
<dbReference type="OrthoDB" id="9802323at2"/>
<keyword evidence="2" id="KW-0436">Ligase</keyword>
<name>A0A2T2YN71_9BACT</name>
<feature type="binding site" evidence="11">
    <location>
        <position position="156"/>
    </location>
    <ligand>
        <name>Mn(2+)</name>
        <dbReference type="ChEBI" id="CHEBI:29035"/>
        <label>2</label>
    </ligand>
</feature>
<reference evidence="12 13" key="1">
    <citation type="submission" date="2018-03" db="EMBL/GenBank/DDBJ databases">
        <title>Adhaeribacter sp. HMF7605 Genome sequencing and assembly.</title>
        <authorList>
            <person name="Kang H."/>
            <person name="Kang J."/>
            <person name="Cha I."/>
            <person name="Kim H."/>
            <person name="Joh K."/>
        </authorList>
    </citation>
    <scope>NUCLEOTIDE SEQUENCE [LARGE SCALE GENOMIC DNA]</scope>
    <source>
        <strain evidence="12 13">HMF7605</strain>
    </source>
</reference>
<dbReference type="PANTHER" id="PTHR43749">
    <property type="entry name" value="RNA-SPLICING LIGASE RTCB"/>
    <property type="match status" value="1"/>
</dbReference>
<organism evidence="12 13">
    <name type="scientific">Adhaeribacter arboris</name>
    <dbReference type="NCBI Taxonomy" id="2072846"/>
    <lineage>
        <taxon>Bacteria</taxon>
        <taxon>Pseudomonadati</taxon>
        <taxon>Bacteroidota</taxon>
        <taxon>Cytophagia</taxon>
        <taxon>Cytophagales</taxon>
        <taxon>Hymenobacteraceae</taxon>
        <taxon>Adhaeribacter</taxon>
    </lineage>
</organism>
<dbReference type="GO" id="GO:0006396">
    <property type="term" value="P:RNA processing"/>
    <property type="evidence" value="ECO:0007669"/>
    <property type="project" value="InterPro"/>
</dbReference>
<protein>
    <recommendedName>
        <fullName evidence="1">3'-phosphate/5'-hydroxy nucleic acid ligase</fullName>
        <ecNumber evidence="1">6.5.1.8</ecNumber>
    </recommendedName>
</protein>
<dbReference type="GO" id="GO:0030145">
    <property type="term" value="F:manganese ion binding"/>
    <property type="evidence" value="ECO:0007669"/>
    <property type="project" value="TreeGrafter"/>
</dbReference>
<comment type="catalytic activity">
    <reaction evidence="8">
        <text>a 3'-end 3'-phospho-ribonucleotide-RNA + a 5'-end dephospho-ribonucleoside-RNA + GTP = a ribonucleotidyl-ribonucleotide-RNA + GMP + diphosphate</text>
        <dbReference type="Rhea" id="RHEA:68076"/>
        <dbReference type="Rhea" id="RHEA-COMP:10463"/>
        <dbReference type="Rhea" id="RHEA-COMP:13936"/>
        <dbReference type="Rhea" id="RHEA-COMP:17355"/>
        <dbReference type="ChEBI" id="CHEBI:33019"/>
        <dbReference type="ChEBI" id="CHEBI:37565"/>
        <dbReference type="ChEBI" id="CHEBI:58115"/>
        <dbReference type="ChEBI" id="CHEBI:83062"/>
        <dbReference type="ChEBI" id="CHEBI:138284"/>
        <dbReference type="ChEBI" id="CHEBI:173118"/>
        <dbReference type="EC" id="6.5.1.8"/>
    </reaction>
</comment>
<dbReference type="GO" id="GO:0006281">
    <property type="term" value="P:DNA repair"/>
    <property type="evidence" value="ECO:0007669"/>
    <property type="project" value="TreeGrafter"/>
</dbReference>
<comment type="cofactor">
    <cofactor evidence="11">
        <name>Mn(2+)</name>
        <dbReference type="ChEBI" id="CHEBI:29035"/>
    </cofactor>
    <text evidence="11">Binds 2 manganese ions per subunit.</text>
</comment>
<feature type="binding site" evidence="10">
    <location>
        <position position="282"/>
    </location>
    <ligand>
        <name>GMP</name>
        <dbReference type="ChEBI" id="CHEBI:58115"/>
    </ligand>
</feature>
<keyword evidence="13" id="KW-1185">Reference proteome</keyword>
<evidence type="ECO:0000256" key="10">
    <source>
        <dbReference type="PIRSR" id="PIRSR601233-2"/>
    </source>
</evidence>
<dbReference type="RefSeq" id="WP_106933135.1">
    <property type="nucleotide sequence ID" value="NZ_PYFT01000001.1"/>
</dbReference>
<evidence type="ECO:0000256" key="3">
    <source>
        <dbReference type="ARBA" id="ARBA00022723"/>
    </source>
</evidence>
<keyword evidence="4 10" id="KW-0547">Nucleotide-binding</keyword>
<dbReference type="GO" id="GO:0170057">
    <property type="term" value="F:RNA ligase (GTP) activity"/>
    <property type="evidence" value="ECO:0007669"/>
    <property type="project" value="UniProtKB-EC"/>
</dbReference>
<keyword evidence="7 11" id="KW-0464">Manganese</keyword>
<feature type="binding site" evidence="11">
    <location>
        <position position="139"/>
    </location>
    <ligand>
        <name>Mn(2+)</name>
        <dbReference type="ChEBI" id="CHEBI:29035"/>
        <label>1</label>
    </ligand>
</feature>
<proteinExistence type="predicted"/>
<feature type="binding site" evidence="10">
    <location>
        <begin position="302"/>
        <end position="305"/>
    </location>
    <ligand>
        <name>GMP</name>
        <dbReference type="ChEBI" id="CHEBI:58115"/>
    </ligand>
</feature>
<dbReference type="InterPro" id="IPR001233">
    <property type="entry name" value="RtcB"/>
</dbReference>
<evidence type="ECO:0000313" key="13">
    <source>
        <dbReference type="Proteomes" id="UP000240357"/>
    </source>
</evidence>
<sequence>MDNLTIFGEEIIDEGAIRQIKNCISPDDIGVLTADAHYGYGHPIGGAVAYKDKISLSGVGFDIACGNKAVKTNIRANQIPVARIMDEIVKNIGFGVGRPNPKPIHHPVFDKIAKAEFKPQRKFLSLAKEQLGTVGGGNHYIDLFSDEEGWLWVGVHFGSRGFGHKTATGFIALSQGLTFEDKAREGPMDAPPILFDISSELGQDYIAAMSLAGDYAYAGRDTVVNKVLEILGASVTFEVHNHHNFAWFEEHQGSKYWVVRKGCTPAFPGQLGFIGSNMGDTSVIIEGVQTEKAQQGLYSTVHGAGRVMSRRQAAGKRRWVKGKDGRRYQETVSPGLVDFEKVRKKLKQQGVELRGGEADEAPEVYKKLEEVLAYHEGTIRVLHRLKPIGVAMAGGNEYDPYKD</sequence>
<feature type="active site" description="GMP-histidine intermediate" evidence="9">
    <location>
        <position position="302"/>
    </location>
</feature>
<evidence type="ECO:0000256" key="11">
    <source>
        <dbReference type="PIRSR" id="PIRSR601233-3"/>
    </source>
</evidence>
<dbReference type="InterPro" id="IPR052915">
    <property type="entry name" value="RtcB-like"/>
</dbReference>
<evidence type="ECO:0000256" key="7">
    <source>
        <dbReference type="ARBA" id="ARBA00023211"/>
    </source>
</evidence>
<keyword evidence="5" id="KW-0692">RNA repair</keyword>
<dbReference type="AlphaFoldDB" id="A0A2T2YN71"/>
<dbReference type="SUPFAM" id="SSF103365">
    <property type="entry name" value="Hypothetical protein PH1602"/>
    <property type="match status" value="1"/>
</dbReference>
<evidence type="ECO:0000256" key="5">
    <source>
        <dbReference type="ARBA" id="ARBA00022800"/>
    </source>
</evidence>
<feature type="binding site" evidence="10">
    <location>
        <begin position="275"/>
        <end position="278"/>
    </location>
    <ligand>
        <name>GMP</name>
        <dbReference type="ChEBI" id="CHEBI:58115"/>
    </ligand>
</feature>
<dbReference type="Proteomes" id="UP000240357">
    <property type="component" value="Unassembled WGS sequence"/>
</dbReference>
<evidence type="ECO:0000256" key="4">
    <source>
        <dbReference type="ARBA" id="ARBA00022741"/>
    </source>
</evidence>
<evidence type="ECO:0000256" key="2">
    <source>
        <dbReference type="ARBA" id="ARBA00022598"/>
    </source>
</evidence>
<dbReference type="GO" id="GO:0042245">
    <property type="term" value="P:RNA repair"/>
    <property type="evidence" value="ECO:0007669"/>
    <property type="project" value="UniProtKB-KW"/>
</dbReference>
<dbReference type="GO" id="GO:0005525">
    <property type="term" value="F:GTP binding"/>
    <property type="evidence" value="ECO:0007669"/>
    <property type="project" value="UniProtKB-KW"/>
</dbReference>
<feature type="binding site" evidence="11">
    <location>
        <position position="62"/>
    </location>
    <ligand>
        <name>Mn(2+)</name>
        <dbReference type="ChEBI" id="CHEBI:29035"/>
        <label>1</label>
    </ligand>
</feature>
<keyword evidence="6 10" id="KW-0342">GTP-binding</keyword>
<feature type="binding site" evidence="10">
    <location>
        <begin position="243"/>
        <end position="244"/>
    </location>
    <ligand>
        <name>GMP</name>
        <dbReference type="ChEBI" id="CHEBI:58115"/>
    </ligand>
</feature>
<dbReference type="EC" id="6.5.1.8" evidence="1"/>
<accession>A0A2T2YN71</accession>
<dbReference type="InterPro" id="IPR036025">
    <property type="entry name" value="RtcB-like_sf"/>
</dbReference>
<gene>
    <name evidence="12" type="ORF">AHMF7605_27455</name>
</gene>
<dbReference type="PANTHER" id="PTHR43749:SF2">
    <property type="entry name" value="RNA-SPLICING LIGASE RTCB"/>
    <property type="match status" value="1"/>
</dbReference>
<evidence type="ECO:0000256" key="8">
    <source>
        <dbReference type="ARBA" id="ARBA00047746"/>
    </source>
</evidence>
<dbReference type="Gene3D" id="3.90.1860.10">
    <property type="entry name" value="tRNA-splicing ligase RtcB"/>
    <property type="match status" value="1"/>
</dbReference>